<dbReference type="STRING" id="243090.RB4639"/>
<name>Q7US95_RHOBA</name>
<dbReference type="EMBL" id="BX294140">
    <property type="protein sequence ID" value="CAD73902.1"/>
    <property type="molecule type" value="Genomic_DNA"/>
</dbReference>
<dbReference type="InParanoid" id="Q7US95"/>
<dbReference type="EnsemblBacteria" id="CAD73902">
    <property type="protein sequence ID" value="CAD73902"/>
    <property type="gene ID" value="RB4639"/>
</dbReference>
<sequence length="56" mass="6427">MPPNSVTPYHAISQIRPYCLGLNRWLLRACLRHGWPANADRGPLSATWLFVKRRPA</sequence>
<gene>
    <name evidence="1" type="ordered locus">RB4639</name>
</gene>
<evidence type="ECO:0000313" key="1">
    <source>
        <dbReference type="EMBL" id="CAD73902.1"/>
    </source>
</evidence>
<dbReference type="KEGG" id="rba:RB4639"/>
<dbReference type="HOGENOM" id="CLU_3011290_0_0_0"/>
<proteinExistence type="predicted"/>
<dbReference type="Proteomes" id="UP000001025">
    <property type="component" value="Chromosome"/>
</dbReference>
<protein>
    <submittedName>
        <fullName evidence="1">Uncharacterized protein</fullName>
    </submittedName>
</protein>
<organism evidence="1 2">
    <name type="scientific">Rhodopirellula baltica (strain DSM 10527 / NCIMB 13988 / SH1)</name>
    <dbReference type="NCBI Taxonomy" id="243090"/>
    <lineage>
        <taxon>Bacteria</taxon>
        <taxon>Pseudomonadati</taxon>
        <taxon>Planctomycetota</taxon>
        <taxon>Planctomycetia</taxon>
        <taxon>Pirellulales</taxon>
        <taxon>Pirellulaceae</taxon>
        <taxon>Rhodopirellula</taxon>
    </lineage>
</organism>
<accession>Q7US95</accession>
<reference evidence="1 2" key="1">
    <citation type="journal article" date="2003" name="Proc. Natl. Acad. Sci. U.S.A.">
        <title>Complete genome sequence of the marine planctomycete Pirellula sp. strain 1.</title>
        <authorList>
            <person name="Gloeckner F.O."/>
            <person name="Kube M."/>
            <person name="Bauer M."/>
            <person name="Teeling H."/>
            <person name="Lombardot T."/>
            <person name="Ludwig W."/>
            <person name="Gade D."/>
            <person name="Beck A."/>
            <person name="Borzym K."/>
            <person name="Heitmann K."/>
            <person name="Rabus R."/>
            <person name="Schlesner H."/>
            <person name="Amann R."/>
            <person name="Reinhardt R."/>
        </authorList>
    </citation>
    <scope>NUCLEOTIDE SEQUENCE [LARGE SCALE GENOMIC DNA]</scope>
    <source>
        <strain evidence="2">DSM 10527 / NCIMB 13988 / SH1</strain>
    </source>
</reference>
<evidence type="ECO:0000313" key="2">
    <source>
        <dbReference type="Proteomes" id="UP000001025"/>
    </source>
</evidence>
<dbReference type="AlphaFoldDB" id="Q7US95"/>
<keyword evidence="2" id="KW-1185">Reference proteome</keyword>